<dbReference type="AlphaFoldDB" id="A0A9X2ZZ94"/>
<evidence type="ECO:0000313" key="2">
    <source>
        <dbReference type="Proteomes" id="UP001155040"/>
    </source>
</evidence>
<dbReference type="RefSeq" id="WP_259091019.1">
    <property type="nucleotide sequence ID" value="NZ_JANTZY010000019.1"/>
</dbReference>
<gene>
    <name evidence="1" type="ORF">GGQ01_002336</name>
</gene>
<accession>A0A9X2ZZ94</accession>
<dbReference type="EMBL" id="JANUBF010000015">
    <property type="protein sequence ID" value="MCS4037256.1"/>
    <property type="molecule type" value="Genomic_DNA"/>
</dbReference>
<organism evidence="1 2">
    <name type="scientific">Salinibacter ruber</name>
    <dbReference type="NCBI Taxonomy" id="146919"/>
    <lineage>
        <taxon>Bacteria</taxon>
        <taxon>Pseudomonadati</taxon>
        <taxon>Rhodothermota</taxon>
        <taxon>Rhodothermia</taxon>
        <taxon>Rhodothermales</taxon>
        <taxon>Salinibacteraceae</taxon>
        <taxon>Salinibacter</taxon>
    </lineage>
</organism>
<evidence type="ECO:0000313" key="1">
    <source>
        <dbReference type="EMBL" id="MCS4037256.1"/>
    </source>
</evidence>
<name>A0A9X2ZZ94_9BACT</name>
<proteinExistence type="predicted"/>
<reference evidence="1" key="1">
    <citation type="submission" date="2022-08" db="EMBL/GenBank/DDBJ databases">
        <title>Genomic Encyclopedia of Type Strains, Phase V (KMG-V): Genome sequencing to study the core and pangenomes of soil and plant-associated prokaryotes.</title>
        <authorList>
            <person name="Whitman W."/>
        </authorList>
    </citation>
    <scope>NUCLEOTIDE SEQUENCE</scope>
    <source>
        <strain evidence="1">SP3012</strain>
    </source>
</reference>
<dbReference type="Proteomes" id="UP001155040">
    <property type="component" value="Unassembled WGS sequence"/>
</dbReference>
<comment type="caution">
    <text evidence="1">The sequence shown here is derived from an EMBL/GenBank/DDBJ whole genome shotgun (WGS) entry which is preliminary data.</text>
</comment>
<sequence>MPNGNQSQEDDLKNSRHEVLDAFEQRWKEEGKLPFSRVVMEGIGPFGLGDLWIYLRELGAKVQEVGNISDPDLLVVGREKVGLNDIRQLLKKKQGERLRICSQEMLLAWAMTGVDPNSRPETADTFVDEHPILTEITDLLEGKWPGTEPIPYHGNSEGDIVRPDTSPLGHLGYSVGHSGENRARRREALRKGFKMEKTSLPGEYSTRYIEKWGPAESGARLKRIADHIATHCRNNKNNPADYDLAIEQWEADLGWLKKKYYSPLTYGFTWPETA</sequence>
<protein>
    <submittedName>
        <fullName evidence="1">Uncharacterized protein</fullName>
    </submittedName>
</protein>